<reference evidence="10 11" key="1">
    <citation type="submission" date="2019-07" db="EMBL/GenBank/DDBJ databases">
        <authorList>
            <person name="Kim J."/>
        </authorList>
    </citation>
    <scope>NUCLEOTIDE SEQUENCE [LARGE SCALE GENOMIC DNA]</scope>
    <source>
        <strain evidence="10 11">G13</strain>
    </source>
</reference>
<dbReference type="OrthoDB" id="1033810at2"/>
<evidence type="ECO:0000256" key="2">
    <source>
        <dbReference type="ARBA" id="ARBA00005790"/>
    </source>
</evidence>
<protein>
    <recommendedName>
        <fullName evidence="4">Guanylate kinase</fullName>
        <ecNumber evidence="3">2.7.4.8</ecNumber>
    </recommendedName>
    <alternativeName>
        <fullName evidence="7">GMP kinase</fullName>
    </alternativeName>
</protein>
<dbReference type="PROSITE" id="PS00856">
    <property type="entry name" value="GUANYLATE_KINASE_1"/>
    <property type="match status" value="1"/>
</dbReference>
<evidence type="ECO:0000256" key="6">
    <source>
        <dbReference type="ARBA" id="ARBA00022777"/>
    </source>
</evidence>
<evidence type="ECO:0000259" key="9">
    <source>
        <dbReference type="PROSITE" id="PS50052"/>
    </source>
</evidence>
<evidence type="ECO:0000313" key="10">
    <source>
        <dbReference type="EMBL" id="TVX99759.1"/>
    </source>
</evidence>
<dbReference type="Proteomes" id="UP000316330">
    <property type="component" value="Unassembled WGS sequence"/>
</dbReference>
<evidence type="ECO:0000256" key="8">
    <source>
        <dbReference type="ARBA" id="ARBA00048594"/>
    </source>
</evidence>
<dbReference type="SUPFAM" id="SSF52540">
    <property type="entry name" value="P-loop containing nucleoside triphosphate hydrolases"/>
    <property type="match status" value="1"/>
</dbReference>
<accession>A0A559JIR8</accession>
<dbReference type="SMART" id="SM00072">
    <property type="entry name" value="GuKc"/>
    <property type="match status" value="1"/>
</dbReference>
<organism evidence="10 11">
    <name type="scientific">Cohnella terricola</name>
    <dbReference type="NCBI Taxonomy" id="1289167"/>
    <lineage>
        <taxon>Bacteria</taxon>
        <taxon>Bacillati</taxon>
        <taxon>Bacillota</taxon>
        <taxon>Bacilli</taxon>
        <taxon>Bacillales</taxon>
        <taxon>Paenibacillaceae</taxon>
        <taxon>Cohnella</taxon>
    </lineage>
</organism>
<dbReference type="EMBL" id="VNJJ01000006">
    <property type="protein sequence ID" value="TVX99759.1"/>
    <property type="molecule type" value="Genomic_DNA"/>
</dbReference>
<dbReference type="PANTHER" id="PTHR23117">
    <property type="entry name" value="GUANYLATE KINASE-RELATED"/>
    <property type="match status" value="1"/>
</dbReference>
<dbReference type="PANTHER" id="PTHR23117:SF13">
    <property type="entry name" value="GUANYLATE KINASE"/>
    <property type="match status" value="1"/>
</dbReference>
<evidence type="ECO:0000256" key="7">
    <source>
        <dbReference type="ARBA" id="ARBA00030128"/>
    </source>
</evidence>
<evidence type="ECO:0000313" key="11">
    <source>
        <dbReference type="Proteomes" id="UP000316330"/>
    </source>
</evidence>
<dbReference type="GO" id="GO:0004385">
    <property type="term" value="F:GMP kinase activity"/>
    <property type="evidence" value="ECO:0007669"/>
    <property type="project" value="UniProtKB-EC"/>
</dbReference>
<dbReference type="Gene3D" id="3.40.50.300">
    <property type="entry name" value="P-loop containing nucleotide triphosphate hydrolases"/>
    <property type="match status" value="1"/>
</dbReference>
<evidence type="ECO:0000256" key="4">
    <source>
        <dbReference type="ARBA" id="ARBA00016296"/>
    </source>
</evidence>
<dbReference type="InterPro" id="IPR020590">
    <property type="entry name" value="Guanylate_kinase_CS"/>
</dbReference>
<comment type="function">
    <text evidence="1">Essential for recycling GMP and indirectly, cGMP.</text>
</comment>
<name>A0A559JIR8_9BACL</name>
<dbReference type="InterPro" id="IPR027417">
    <property type="entry name" value="P-loop_NTPase"/>
</dbReference>
<dbReference type="RefSeq" id="WP_144701923.1">
    <property type="nucleotide sequence ID" value="NZ_VNJJ01000006.1"/>
</dbReference>
<dbReference type="Pfam" id="PF00625">
    <property type="entry name" value="Guanylate_kin"/>
    <property type="match status" value="1"/>
</dbReference>
<evidence type="ECO:0000256" key="3">
    <source>
        <dbReference type="ARBA" id="ARBA00012961"/>
    </source>
</evidence>
<dbReference type="InterPro" id="IPR008145">
    <property type="entry name" value="GK/Ca_channel_bsu"/>
</dbReference>
<dbReference type="AlphaFoldDB" id="A0A559JIR8"/>
<gene>
    <name evidence="10" type="ORF">FPZ45_12465</name>
</gene>
<sequence>MSICLVVLQGPSASGKSTIQSRLGLPRIVTWTSRSPREGESDGVDYHFKSRSEMERLYELGQMLEMTEYHGNLYGTPLKLIEETVRDSEMKSMILDGAGSRKVKAMFRDNVLLIGIKASKEDCEKRLSLRGHGFEEIRTRLSSFDREIAELSHCDVILNNTDDNKGKIDMLTDFIREGLGK</sequence>
<dbReference type="EC" id="2.7.4.8" evidence="3"/>
<dbReference type="FunFam" id="3.30.63.10:FF:000002">
    <property type="entry name" value="Guanylate kinase 1"/>
    <property type="match status" value="1"/>
</dbReference>
<keyword evidence="11" id="KW-1185">Reference proteome</keyword>
<keyword evidence="6 10" id="KW-0418">Kinase</keyword>
<evidence type="ECO:0000256" key="5">
    <source>
        <dbReference type="ARBA" id="ARBA00022679"/>
    </source>
</evidence>
<dbReference type="CDD" id="cd00071">
    <property type="entry name" value="GMPK"/>
    <property type="match status" value="1"/>
</dbReference>
<comment type="catalytic activity">
    <reaction evidence="8">
        <text>GMP + ATP = GDP + ADP</text>
        <dbReference type="Rhea" id="RHEA:20780"/>
        <dbReference type="ChEBI" id="CHEBI:30616"/>
        <dbReference type="ChEBI" id="CHEBI:58115"/>
        <dbReference type="ChEBI" id="CHEBI:58189"/>
        <dbReference type="ChEBI" id="CHEBI:456216"/>
        <dbReference type="EC" id="2.7.4.8"/>
    </reaction>
</comment>
<evidence type="ECO:0000256" key="1">
    <source>
        <dbReference type="ARBA" id="ARBA00003531"/>
    </source>
</evidence>
<dbReference type="GO" id="GO:0005829">
    <property type="term" value="C:cytosol"/>
    <property type="evidence" value="ECO:0007669"/>
    <property type="project" value="TreeGrafter"/>
</dbReference>
<dbReference type="PROSITE" id="PS50052">
    <property type="entry name" value="GUANYLATE_KINASE_2"/>
    <property type="match status" value="1"/>
</dbReference>
<comment type="caution">
    <text evidence="10">The sequence shown here is derived from an EMBL/GenBank/DDBJ whole genome shotgun (WGS) entry which is preliminary data.</text>
</comment>
<proteinExistence type="inferred from homology"/>
<comment type="similarity">
    <text evidence="2">Belongs to the guanylate kinase family.</text>
</comment>
<dbReference type="InterPro" id="IPR008144">
    <property type="entry name" value="Guanylate_kin-like_dom"/>
</dbReference>
<keyword evidence="5" id="KW-0808">Transferase</keyword>
<feature type="domain" description="Guanylate kinase-like" evidence="9">
    <location>
        <begin position="3"/>
        <end position="176"/>
    </location>
</feature>